<dbReference type="EMBL" id="CP091511">
    <property type="protein sequence ID" value="UOO90513.1"/>
    <property type="molecule type" value="Genomic_DNA"/>
</dbReference>
<accession>A0ABY4E7V9</accession>
<feature type="signal peptide" evidence="1">
    <location>
        <begin position="1"/>
        <end position="23"/>
    </location>
</feature>
<proteinExistence type="predicted"/>
<sequence length="165" mass="18458">MQKLLSSIVMASLALGVSNAVLAKRVPTRVVQPADTGLSAQEQRNRQVVVDFYEQVFQRHQVEAAVKRHIGSEYIQHNPYVGDGAAPFVAYFVPYFQQHPQARSDIKRVIVQGDLVVLHVLSREQPQDRGTAVVDIFRVKDGKIVEHWDVQQAVPEAVANGNTMF</sequence>
<dbReference type="PANTHER" id="PTHR38436:SF1">
    <property type="entry name" value="ESTER CYCLASE"/>
    <property type="match status" value="1"/>
</dbReference>
<gene>
    <name evidence="3" type="ORF">LVJ82_05940</name>
</gene>
<evidence type="ECO:0000313" key="4">
    <source>
        <dbReference type="Proteomes" id="UP000832011"/>
    </source>
</evidence>
<evidence type="ECO:0000259" key="2">
    <source>
        <dbReference type="Pfam" id="PF12680"/>
    </source>
</evidence>
<feature type="domain" description="SnoaL-like" evidence="2">
    <location>
        <begin position="49"/>
        <end position="147"/>
    </location>
</feature>
<protein>
    <submittedName>
        <fullName evidence="3">Nuclear transport factor 2 family protein</fullName>
    </submittedName>
</protein>
<name>A0ABY4E7V9_9NEIS</name>
<dbReference type="PANTHER" id="PTHR38436">
    <property type="entry name" value="POLYKETIDE CYCLASE SNOAL-LIKE DOMAIN"/>
    <property type="match status" value="1"/>
</dbReference>
<dbReference type="RefSeq" id="WP_058304841.1">
    <property type="nucleotide sequence ID" value="NZ_CABKVG010000005.1"/>
</dbReference>
<dbReference type="Proteomes" id="UP000832011">
    <property type="component" value="Chromosome"/>
</dbReference>
<dbReference type="InterPro" id="IPR032710">
    <property type="entry name" value="NTF2-like_dom_sf"/>
</dbReference>
<dbReference type="SUPFAM" id="SSF54427">
    <property type="entry name" value="NTF2-like"/>
    <property type="match status" value="1"/>
</dbReference>
<keyword evidence="4" id="KW-1185">Reference proteome</keyword>
<dbReference type="InterPro" id="IPR037401">
    <property type="entry name" value="SnoaL-like"/>
</dbReference>
<dbReference type="Gene3D" id="3.10.450.50">
    <property type="match status" value="1"/>
</dbReference>
<feature type="chain" id="PRO_5046328901" evidence="1">
    <location>
        <begin position="24"/>
        <end position="165"/>
    </location>
</feature>
<dbReference type="Pfam" id="PF12680">
    <property type="entry name" value="SnoaL_2"/>
    <property type="match status" value="1"/>
</dbReference>
<dbReference type="InterPro" id="IPR009959">
    <property type="entry name" value="Cyclase_SnoaL-like"/>
</dbReference>
<evidence type="ECO:0000313" key="3">
    <source>
        <dbReference type="EMBL" id="UOO90513.1"/>
    </source>
</evidence>
<keyword evidence="1" id="KW-0732">Signal</keyword>
<evidence type="ECO:0000256" key="1">
    <source>
        <dbReference type="SAM" id="SignalP"/>
    </source>
</evidence>
<reference evidence="3 4" key="1">
    <citation type="journal article" date="2022" name="Res Sq">
        <title>Evolution of multicellular longitudinally dividing oral cavity symbionts (Neisseriaceae).</title>
        <authorList>
            <person name="Nyongesa S."/>
            <person name="Weber P."/>
            <person name="Bernet E."/>
            <person name="Pullido F."/>
            <person name="Nieckarz M."/>
            <person name="Delaby M."/>
            <person name="Nieves C."/>
            <person name="Viehboeck T."/>
            <person name="Krause N."/>
            <person name="Rivera-Millot A."/>
            <person name="Nakamura A."/>
            <person name="Vischer N."/>
            <person name="VanNieuwenhze M."/>
            <person name="Brun Y."/>
            <person name="Cava F."/>
            <person name="Bulgheresi S."/>
            <person name="Veyrier F."/>
        </authorList>
    </citation>
    <scope>NUCLEOTIDE SEQUENCE [LARGE SCALE GENOMIC DNA]</scope>
    <source>
        <strain evidence="3 4">SN4</strain>
    </source>
</reference>
<organism evidence="3 4">
    <name type="scientific">Vitreoscilla massiliensis</name>
    <dbReference type="NCBI Taxonomy" id="1689272"/>
    <lineage>
        <taxon>Bacteria</taxon>
        <taxon>Pseudomonadati</taxon>
        <taxon>Pseudomonadota</taxon>
        <taxon>Betaproteobacteria</taxon>
        <taxon>Neisseriales</taxon>
        <taxon>Neisseriaceae</taxon>
        <taxon>Vitreoscilla</taxon>
    </lineage>
</organism>